<dbReference type="SMART" id="SM00829">
    <property type="entry name" value="PKS_ER"/>
    <property type="match status" value="1"/>
</dbReference>
<dbReference type="PANTHER" id="PTHR44054:SF2">
    <property type="entry name" value="SYNAPTIC VESICLE MEMBRANE PROTEIN VAT-1 HOMOLOG-LIKE"/>
    <property type="match status" value="1"/>
</dbReference>
<dbReference type="Gene3D" id="3.40.50.720">
    <property type="entry name" value="NAD(P)-binding Rossmann-like Domain"/>
    <property type="match status" value="1"/>
</dbReference>
<feature type="compositionally biased region" description="Basic and acidic residues" evidence="2">
    <location>
        <begin position="390"/>
        <end position="400"/>
    </location>
</feature>
<reference evidence="4 5" key="1">
    <citation type="journal article" date="2017" name="Nat. Ecol. Evol.">
        <title>Scallop genome provides insights into evolution of bilaterian karyotype and development.</title>
        <authorList>
            <person name="Wang S."/>
            <person name="Zhang J."/>
            <person name="Jiao W."/>
            <person name="Li J."/>
            <person name="Xun X."/>
            <person name="Sun Y."/>
            <person name="Guo X."/>
            <person name="Huan P."/>
            <person name="Dong B."/>
            <person name="Zhang L."/>
            <person name="Hu X."/>
            <person name="Sun X."/>
            <person name="Wang J."/>
            <person name="Zhao C."/>
            <person name="Wang Y."/>
            <person name="Wang D."/>
            <person name="Huang X."/>
            <person name="Wang R."/>
            <person name="Lv J."/>
            <person name="Li Y."/>
            <person name="Zhang Z."/>
            <person name="Liu B."/>
            <person name="Lu W."/>
            <person name="Hui Y."/>
            <person name="Liang J."/>
            <person name="Zhou Z."/>
            <person name="Hou R."/>
            <person name="Li X."/>
            <person name="Liu Y."/>
            <person name="Li H."/>
            <person name="Ning X."/>
            <person name="Lin Y."/>
            <person name="Zhao L."/>
            <person name="Xing Q."/>
            <person name="Dou J."/>
            <person name="Li Y."/>
            <person name="Mao J."/>
            <person name="Guo H."/>
            <person name="Dou H."/>
            <person name="Li T."/>
            <person name="Mu C."/>
            <person name="Jiang W."/>
            <person name="Fu Q."/>
            <person name="Fu X."/>
            <person name="Miao Y."/>
            <person name="Liu J."/>
            <person name="Yu Q."/>
            <person name="Li R."/>
            <person name="Liao H."/>
            <person name="Li X."/>
            <person name="Kong Y."/>
            <person name="Jiang Z."/>
            <person name="Chourrout D."/>
            <person name="Li R."/>
            <person name="Bao Z."/>
        </authorList>
    </citation>
    <scope>NUCLEOTIDE SEQUENCE [LARGE SCALE GENOMIC DNA]</scope>
    <source>
        <strain evidence="4 5">PY_sf001</strain>
    </source>
</reference>
<dbReference type="SUPFAM" id="SSF50129">
    <property type="entry name" value="GroES-like"/>
    <property type="match status" value="1"/>
</dbReference>
<dbReference type="InterPro" id="IPR011032">
    <property type="entry name" value="GroES-like_sf"/>
</dbReference>
<dbReference type="Pfam" id="PF13602">
    <property type="entry name" value="ADH_zinc_N_2"/>
    <property type="match status" value="1"/>
</dbReference>
<dbReference type="Gene3D" id="3.90.180.10">
    <property type="entry name" value="Medium-chain alcohol dehydrogenases, catalytic domain"/>
    <property type="match status" value="1"/>
</dbReference>
<evidence type="ECO:0000313" key="4">
    <source>
        <dbReference type="EMBL" id="OWF34730.1"/>
    </source>
</evidence>
<protein>
    <submittedName>
        <fullName evidence="4">Synaptic vesicle membrane protein VAT-1 homolog-like</fullName>
    </submittedName>
</protein>
<dbReference type="Proteomes" id="UP000242188">
    <property type="component" value="Unassembled WGS sequence"/>
</dbReference>
<sequence length="400" mass="44142">MSGETAPEMTSETKAEEGVVPDPPKTPQMRAITLTGFGGLKMLKTVQRDEASVKEGEILIRVKACGLNFLDLMARQGVIDNPPKTPMTIGFECSGEVEALGPNASGFEVGDRVIGFCDYEAWAELVAISAHFVYKMPDKMSFQDGAALAMNYMAAYMMLFDIGNLRPGNSVFCHSVGGGIGQAISQLCRTVDNVTLYGTASYYKLESVKDNVTHLFDRVVDYGQEIRKLSPEGVDIVLDCLCGDDTNKGISLLKPMGKYVLYGSSNVVTGETKSFFSFAKSWWQVDKISPIKLYDENKSIAGFQLRELVFRQGQHEYARKVMNRLIQLYSEGKIRPRIDSAWAFEDVGDAMQKVHDRKNIGKIILDPSLEPKVKPVVQGQVRTHTDSSCSDDKEPVANGE</sequence>
<dbReference type="GO" id="GO:0016491">
    <property type="term" value="F:oxidoreductase activity"/>
    <property type="evidence" value="ECO:0007669"/>
    <property type="project" value="UniProtKB-KW"/>
</dbReference>
<dbReference type="CDD" id="cd08275">
    <property type="entry name" value="MDR3"/>
    <property type="match status" value="1"/>
</dbReference>
<dbReference type="OrthoDB" id="203908at2759"/>
<feature type="region of interest" description="Disordered" evidence="2">
    <location>
        <begin position="1"/>
        <end position="27"/>
    </location>
</feature>
<gene>
    <name evidence="4" type="ORF">KP79_PYT14127</name>
</gene>
<keyword evidence="5" id="KW-1185">Reference proteome</keyword>
<evidence type="ECO:0000259" key="3">
    <source>
        <dbReference type="SMART" id="SM00829"/>
    </source>
</evidence>
<dbReference type="AlphaFoldDB" id="A0A210PE10"/>
<name>A0A210PE10_MIZYE</name>
<dbReference type="PANTHER" id="PTHR44054">
    <property type="entry name" value="SYNAPTIC VESICLE MEMBRANE PROTEIN VAT-1 HOMOLOG-LIKE"/>
    <property type="match status" value="1"/>
</dbReference>
<comment type="caution">
    <text evidence="4">The sequence shown here is derived from an EMBL/GenBank/DDBJ whole genome shotgun (WGS) entry which is preliminary data.</text>
</comment>
<feature type="region of interest" description="Disordered" evidence="2">
    <location>
        <begin position="376"/>
        <end position="400"/>
    </location>
</feature>
<dbReference type="InterPro" id="IPR036291">
    <property type="entry name" value="NAD(P)-bd_dom_sf"/>
</dbReference>
<organism evidence="4 5">
    <name type="scientific">Mizuhopecten yessoensis</name>
    <name type="common">Japanese scallop</name>
    <name type="synonym">Patinopecten yessoensis</name>
    <dbReference type="NCBI Taxonomy" id="6573"/>
    <lineage>
        <taxon>Eukaryota</taxon>
        <taxon>Metazoa</taxon>
        <taxon>Spiralia</taxon>
        <taxon>Lophotrochozoa</taxon>
        <taxon>Mollusca</taxon>
        <taxon>Bivalvia</taxon>
        <taxon>Autobranchia</taxon>
        <taxon>Pteriomorphia</taxon>
        <taxon>Pectinida</taxon>
        <taxon>Pectinoidea</taxon>
        <taxon>Pectinidae</taxon>
        <taxon>Mizuhopecten</taxon>
    </lineage>
</organism>
<keyword evidence="1" id="KW-0560">Oxidoreductase</keyword>
<dbReference type="InterPro" id="IPR013154">
    <property type="entry name" value="ADH-like_N"/>
</dbReference>
<evidence type="ECO:0000313" key="5">
    <source>
        <dbReference type="Proteomes" id="UP000242188"/>
    </source>
</evidence>
<feature type="domain" description="Enoyl reductase (ER)" evidence="3">
    <location>
        <begin position="38"/>
        <end position="365"/>
    </location>
</feature>
<evidence type="ECO:0000256" key="2">
    <source>
        <dbReference type="SAM" id="MobiDB-lite"/>
    </source>
</evidence>
<proteinExistence type="predicted"/>
<dbReference type="SUPFAM" id="SSF51735">
    <property type="entry name" value="NAD(P)-binding Rossmann-fold domains"/>
    <property type="match status" value="1"/>
</dbReference>
<dbReference type="InterPro" id="IPR020843">
    <property type="entry name" value="ER"/>
</dbReference>
<dbReference type="EMBL" id="NEDP02076750">
    <property type="protein sequence ID" value="OWF34730.1"/>
    <property type="molecule type" value="Genomic_DNA"/>
</dbReference>
<accession>A0A210PE10</accession>
<dbReference type="Pfam" id="PF08240">
    <property type="entry name" value="ADH_N"/>
    <property type="match status" value="1"/>
</dbReference>
<dbReference type="InterPro" id="IPR052100">
    <property type="entry name" value="SV-ATPase_mito-regulator"/>
</dbReference>
<dbReference type="STRING" id="6573.A0A210PE10"/>
<evidence type="ECO:0000256" key="1">
    <source>
        <dbReference type="ARBA" id="ARBA00023002"/>
    </source>
</evidence>